<proteinExistence type="predicted"/>
<sequence length="143" mass="14200">MRSAARSDRGSVSVFVAICAVGLLAVVGIVIDCGGRLRAIENADALAQEAARAAGQQLDTGAALSGGPPVVDPAAARSAAQQYLAANGVHGNAVVAADGRTIHVTVDGTYDTALLGVIGIGSMTVHGEGRASLVRGVRKAEQG</sequence>
<evidence type="ECO:0000313" key="3">
    <source>
        <dbReference type="Proteomes" id="UP000249340"/>
    </source>
</evidence>
<keyword evidence="1" id="KW-0472">Membrane</keyword>
<dbReference type="EMBL" id="CP031264">
    <property type="protein sequence ID" value="AXI81167.1"/>
    <property type="molecule type" value="Genomic_DNA"/>
</dbReference>
<dbReference type="AlphaFoldDB" id="A0A345T5B2"/>
<dbReference type="KEGG" id="stri:C7M71_004645"/>
<protein>
    <submittedName>
        <fullName evidence="2">Uncharacterized protein</fullName>
    </submittedName>
</protein>
<keyword evidence="1" id="KW-0812">Transmembrane</keyword>
<feature type="transmembrane region" description="Helical" evidence="1">
    <location>
        <begin position="12"/>
        <end position="31"/>
    </location>
</feature>
<dbReference type="Proteomes" id="UP000249340">
    <property type="component" value="Chromosome"/>
</dbReference>
<gene>
    <name evidence="2" type="ORF">C7M71_004645</name>
</gene>
<dbReference type="OrthoDB" id="4221177at2"/>
<organism evidence="2 3">
    <name type="scientific">Peterkaempfera bronchialis</name>
    <dbReference type="NCBI Taxonomy" id="2126346"/>
    <lineage>
        <taxon>Bacteria</taxon>
        <taxon>Bacillati</taxon>
        <taxon>Actinomycetota</taxon>
        <taxon>Actinomycetes</taxon>
        <taxon>Kitasatosporales</taxon>
        <taxon>Streptomycetaceae</taxon>
        <taxon>Peterkaempfera</taxon>
    </lineage>
</organism>
<keyword evidence="1" id="KW-1133">Transmembrane helix</keyword>
<keyword evidence="3" id="KW-1185">Reference proteome</keyword>
<accession>A0A345T5B2</accession>
<reference evidence="3" key="1">
    <citation type="submission" date="2018-07" db="EMBL/GenBank/DDBJ databases">
        <title>Streptacidiphilus bronchialis DSM 106435 chromosome.</title>
        <authorList>
            <person name="Batra D."/>
            <person name="Gulvik C.A."/>
        </authorList>
    </citation>
    <scope>NUCLEOTIDE SEQUENCE [LARGE SCALE GENOMIC DNA]</scope>
    <source>
        <strain evidence="3">DSM 106435</strain>
    </source>
</reference>
<evidence type="ECO:0000313" key="2">
    <source>
        <dbReference type="EMBL" id="AXI81167.1"/>
    </source>
</evidence>
<evidence type="ECO:0000256" key="1">
    <source>
        <dbReference type="SAM" id="Phobius"/>
    </source>
</evidence>
<name>A0A345T5B2_9ACTN</name>